<keyword evidence="9" id="KW-0408">Iron</keyword>
<keyword evidence="5" id="KW-0227">DNA damage</keyword>
<protein>
    <submittedName>
        <fullName evidence="18">Regulator of telomere elongation helicase 1 homolog isoform X1</fullName>
    </submittedName>
</protein>
<dbReference type="GO" id="GO:0003678">
    <property type="term" value="F:DNA helicase activity"/>
    <property type="evidence" value="ECO:0007669"/>
    <property type="project" value="InterPro"/>
</dbReference>
<dbReference type="Gene3D" id="3.40.50.300">
    <property type="entry name" value="P-loop containing nucleotide triphosphate hydrolases"/>
    <property type="match status" value="3"/>
</dbReference>
<dbReference type="PROSITE" id="PS51193">
    <property type="entry name" value="HELICASE_ATP_BIND_2"/>
    <property type="match status" value="1"/>
</dbReference>
<dbReference type="InterPro" id="IPR027417">
    <property type="entry name" value="P-loop_NTPase"/>
</dbReference>
<keyword evidence="13" id="KW-0413">Isomerase</keyword>
<keyword evidence="10" id="KW-0411">Iron-sulfur</keyword>
<keyword evidence="17" id="KW-1185">Reference proteome</keyword>
<evidence type="ECO:0000256" key="4">
    <source>
        <dbReference type="ARBA" id="ARBA00022741"/>
    </source>
</evidence>
<evidence type="ECO:0000256" key="5">
    <source>
        <dbReference type="ARBA" id="ARBA00022763"/>
    </source>
</evidence>
<keyword evidence="14" id="KW-0539">Nucleus</keyword>
<name>A0A6J1RTE6_FRAOC</name>
<dbReference type="AlphaFoldDB" id="A0A6J1RTE6"/>
<dbReference type="GO" id="GO:0003677">
    <property type="term" value="F:DNA binding"/>
    <property type="evidence" value="ECO:0007669"/>
    <property type="project" value="UniProtKB-KW"/>
</dbReference>
<evidence type="ECO:0000256" key="6">
    <source>
        <dbReference type="ARBA" id="ARBA00022801"/>
    </source>
</evidence>
<comment type="subcellular location">
    <subcellularLocation>
        <location evidence="1">Nucleus</location>
    </subcellularLocation>
</comment>
<evidence type="ECO:0000256" key="8">
    <source>
        <dbReference type="ARBA" id="ARBA00022840"/>
    </source>
</evidence>
<evidence type="ECO:0000256" key="3">
    <source>
        <dbReference type="ARBA" id="ARBA00022723"/>
    </source>
</evidence>
<dbReference type="SMART" id="SM00491">
    <property type="entry name" value="HELICc2"/>
    <property type="match status" value="1"/>
</dbReference>
<dbReference type="GO" id="GO:0005524">
    <property type="term" value="F:ATP binding"/>
    <property type="evidence" value="ECO:0007669"/>
    <property type="project" value="UniProtKB-KW"/>
</dbReference>
<accession>A0A6J1RTE6</accession>
<evidence type="ECO:0000256" key="9">
    <source>
        <dbReference type="ARBA" id="ARBA00023004"/>
    </source>
</evidence>
<dbReference type="GO" id="GO:0010569">
    <property type="term" value="P:regulation of double-strand break repair via homologous recombination"/>
    <property type="evidence" value="ECO:0007669"/>
    <property type="project" value="TreeGrafter"/>
</dbReference>
<dbReference type="PANTHER" id="PTHR11472">
    <property type="entry name" value="DNA REPAIR DEAD HELICASE RAD3/XP-D SUBFAMILY MEMBER"/>
    <property type="match status" value="1"/>
</dbReference>
<proteinExistence type="predicted"/>
<evidence type="ECO:0000256" key="14">
    <source>
        <dbReference type="ARBA" id="ARBA00023242"/>
    </source>
</evidence>
<dbReference type="InterPro" id="IPR006554">
    <property type="entry name" value="Helicase-like_DEXD_c2"/>
</dbReference>
<dbReference type="InterPro" id="IPR014013">
    <property type="entry name" value="Helic_SF1/SF2_ATP-bd_DinG/Rad3"/>
</dbReference>
<dbReference type="Proteomes" id="UP000504606">
    <property type="component" value="Unplaced"/>
</dbReference>
<sequence length="872" mass="99387">MTMEKFKIHDIWVHFPFVPYPSQEAFMAKLLESLNGGKNGLLESPTGTGKTLCLLCASMAWLDLEKRYKEIPDLRLMNESGPSAENETTGDEMPVSGQSDFKPPKSHKIYFCSRTHSQIMQAIQEFKNTGYQHLRTTVLASRNHLCIHPSAKKAGGNLDNKCRSLRKKTKCDAPDPLVIPDIEDVPKKCQKCNCDHTCPFYTNFQEMKKAKGDELDFPFTFSGAFDQKTLIEKCKKYSVCPFYMSRHLKETADVIFLPYSYIFNPHILKGLNLDIMNAIIIIDEGHNLEKVCEENASFSIQFSDVDNCSKELKNALEYTGDEKFPASVRERDLHELQEILVKLRKNLELLEADKARNGQFCISIFSDSGFTKKEWRRQLHNLKEVAQFFGEKELKTEGMRKITNVVTTVFYLDSDDGDGSQESTLEKSFVLYKEKLTPETILTGVEPKIFLWCFDAGVIMKSLQRKGVHSFIVTSGTLSPLEPLKSSLGITFEVELINEHVIDTSQVLALSIGRVEKASLDARFNYRERNKDILYPAFGQLVLKVAEVSPKGLLIFFPSGKVKKDCLDNWNNTPFQDSSLYDAIEKQKVIYEEPKNSSDLPGLQKVFFKKIAEPNSKGACLVGVLSGKVSEGIDFKDDLGRAVIMFGIPFPPFMDPWVKHKRKHICEHRGEEADEDWYLSQGIRPVNQALGRIIRHQGDYGVVVLADTRYIIDQRIIKELPGWLKKAREVVAFPQVSYRLKNFFSTIPSKMKNIKKRTEIQQEKIRERHQKEMEIEEHPAYDYHDLSNLKMVETKRKQILSKEILDLEKKIQSASALTQSLLVEIAETKVKIGIREVCTTAADNCTDYDSDCESTGDGEWDEAIGPKCKMVN</sequence>
<dbReference type="GO" id="GO:0046872">
    <property type="term" value="F:metal ion binding"/>
    <property type="evidence" value="ECO:0007669"/>
    <property type="project" value="UniProtKB-KW"/>
</dbReference>
<evidence type="ECO:0000256" key="13">
    <source>
        <dbReference type="ARBA" id="ARBA00023235"/>
    </source>
</evidence>
<dbReference type="InterPro" id="IPR010614">
    <property type="entry name" value="RAD3-like_helicase_DEAD"/>
</dbReference>
<dbReference type="GO" id="GO:0051539">
    <property type="term" value="F:4 iron, 4 sulfur cluster binding"/>
    <property type="evidence" value="ECO:0007669"/>
    <property type="project" value="UniProtKB-KW"/>
</dbReference>
<dbReference type="InterPro" id="IPR013020">
    <property type="entry name" value="Rad3/Chl1-like"/>
</dbReference>
<evidence type="ECO:0000313" key="18">
    <source>
        <dbReference type="RefSeq" id="XP_026271628.1"/>
    </source>
</evidence>
<dbReference type="RefSeq" id="XP_026271628.1">
    <property type="nucleotide sequence ID" value="XM_026415843.2"/>
</dbReference>
<dbReference type="Pfam" id="PF13307">
    <property type="entry name" value="Helicase_C_2"/>
    <property type="match status" value="1"/>
</dbReference>
<dbReference type="GO" id="GO:0006281">
    <property type="term" value="P:DNA repair"/>
    <property type="evidence" value="ECO:0007669"/>
    <property type="project" value="UniProtKB-KW"/>
</dbReference>
<feature type="region of interest" description="Disordered" evidence="15">
    <location>
        <begin position="77"/>
        <end position="100"/>
    </location>
</feature>
<reference evidence="18" key="1">
    <citation type="submission" date="2025-08" db="UniProtKB">
        <authorList>
            <consortium name="RefSeq"/>
        </authorList>
    </citation>
    <scope>IDENTIFICATION</scope>
    <source>
        <tissue evidence="18">Whole organism</tissue>
    </source>
</reference>
<evidence type="ECO:0000313" key="17">
    <source>
        <dbReference type="Proteomes" id="UP000504606"/>
    </source>
</evidence>
<dbReference type="PANTHER" id="PTHR11472:SF34">
    <property type="entry name" value="REGULATOR OF TELOMERE ELONGATION HELICASE 1"/>
    <property type="match status" value="1"/>
</dbReference>
<organism evidence="17 18">
    <name type="scientific">Frankliniella occidentalis</name>
    <name type="common">Western flower thrips</name>
    <name type="synonym">Euthrips occidentalis</name>
    <dbReference type="NCBI Taxonomy" id="133901"/>
    <lineage>
        <taxon>Eukaryota</taxon>
        <taxon>Metazoa</taxon>
        <taxon>Ecdysozoa</taxon>
        <taxon>Arthropoda</taxon>
        <taxon>Hexapoda</taxon>
        <taxon>Insecta</taxon>
        <taxon>Pterygota</taxon>
        <taxon>Neoptera</taxon>
        <taxon>Paraneoptera</taxon>
        <taxon>Thysanoptera</taxon>
        <taxon>Terebrantia</taxon>
        <taxon>Thripoidea</taxon>
        <taxon>Thripidae</taxon>
        <taxon>Frankliniella</taxon>
    </lineage>
</organism>
<feature type="domain" description="Helicase ATP-binding" evidence="16">
    <location>
        <begin position="9"/>
        <end position="340"/>
    </location>
</feature>
<evidence type="ECO:0000256" key="11">
    <source>
        <dbReference type="ARBA" id="ARBA00023125"/>
    </source>
</evidence>
<dbReference type="GO" id="GO:0090657">
    <property type="term" value="P:telomeric loop disassembly"/>
    <property type="evidence" value="ECO:0007669"/>
    <property type="project" value="TreeGrafter"/>
</dbReference>
<gene>
    <name evidence="18" type="primary">LOC113201880</name>
</gene>
<evidence type="ECO:0000256" key="1">
    <source>
        <dbReference type="ARBA" id="ARBA00004123"/>
    </source>
</evidence>
<evidence type="ECO:0000256" key="10">
    <source>
        <dbReference type="ARBA" id="ARBA00023014"/>
    </source>
</evidence>
<keyword evidence="6" id="KW-0378">Hydrolase</keyword>
<dbReference type="InterPro" id="IPR006555">
    <property type="entry name" value="ATP-dep_Helicase_C"/>
</dbReference>
<keyword evidence="4" id="KW-0547">Nucleotide-binding</keyword>
<dbReference type="SMART" id="SM00488">
    <property type="entry name" value="DEXDc2"/>
    <property type="match status" value="1"/>
</dbReference>
<dbReference type="GeneID" id="113201880"/>
<dbReference type="GO" id="GO:0045910">
    <property type="term" value="P:negative regulation of DNA recombination"/>
    <property type="evidence" value="ECO:0007669"/>
    <property type="project" value="TreeGrafter"/>
</dbReference>
<keyword evidence="8" id="KW-0067">ATP-binding</keyword>
<dbReference type="KEGG" id="foc:113201880"/>
<evidence type="ECO:0000259" key="16">
    <source>
        <dbReference type="PROSITE" id="PS51193"/>
    </source>
</evidence>
<dbReference type="GO" id="GO:1904430">
    <property type="term" value="P:negative regulation of t-circle formation"/>
    <property type="evidence" value="ECO:0007669"/>
    <property type="project" value="TreeGrafter"/>
</dbReference>
<keyword evidence="3" id="KW-0479">Metal-binding</keyword>
<keyword evidence="12" id="KW-0234">DNA repair</keyword>
<dbReference type="GO" id="GO:0070182">
    <property type="term" value="F:DNA polymerase binding"/>
    <property type="evidence" value="ECO:0007669"/>
    <property type="project" value="TreeGrafter"/>
</dbReference>
<dbReference type="InterPro" id="IPR045028">
    <property type="entry name" value="DinG/Rad3-like"/>
</dbReference>
<dbReference type="OrthoDB" id="19182at2759"/>
<dbReference type="Pfam" id="PF06733">
    <property type="entry name" value="DEAD_2"/>
    <property type="match status" value="1"/>
</dbReference>
<evidence type="ECO:0000256" key="7">
    <source>
        <dbReference type="ARBA" id="ARBA00022806"/>
    </source>
</evidence>
<evidence type="ECO:0000256" key="15">
    <source>
        <dbReference type="SAM" id="MobiDB-lite"/>
    </source>
</evidence>
<keyword evidence="2" id="KW-0004">4Fe-4S</keyword>
<dbReference type="GO" id="GO:0005634">
    <property type="term" value="C:nucleus"/>
    <property type="evidence" value="ECO:0007669"/>
    <property type="project" value="UniProtKB-SubCell"/>
</dbReference>
<dbReference type="NCBIfam" id="TIGR00604">
    <property type="entry name" value="rad3"/>
    <property type="match status" value="1"/>
</dbReference>
<dbReference type="GO" id="GO:0016818">
    <property type="term" value="F:hydrolase activity, acting on acid anhydrides, in phosphorus-containing anhydrides"/>
    <property type="evidence" value="ECO:0007669"/>
    <property type="project" value="InterPro"/>
</dbReference>
<evidence type="ECO:0000256" key="12">
    <source>
        <dbReference type="ARBA" id="ARBA00023204"/>
    </source>
</evidence>
<keyword evidence="11" id="KW-0238">DNA-binding</keyword>
<keyword evidence="7 18" id="KW-0347">Helicase</keyword>
<dbReference type="SUPFAM" id="SSF52540">
    <property type="entry name" value="P-loop containing nucleoside triphosphate hydrolases"/>
    <property type="match status" value="2"/>
</dbReference>
<evidence type="ECO:0000256" key="2">
    <source>
        <dbReference type="ARBA" id="ARBA00022485"/>
    </source>
</evidence>